<dbReference type="OrthoDB" id="1912376at2"/>
<protein>
    <recommendedName>
        <fullName evidence="4">Cell wall-binding protein</fullName>
    </recommendedName>
</protein>
<dbReference type="AlphaFoldDB" id="A0A084JQD1"/>
<reference evidence="2 3" key="1">
    <citation type="submission" date="2014-07" db="EMBL/GenBank/DDBJ databases">
        <title>Draft genome of Clostridium celerecrescens 152B isolated from sediments associated with methane hydrate from Krishna Godavari basin.</title>
        <authorList>
            <person name="Honkalas V.S."/>
            <person name="Dabir A.P."/>
            <person name="Arora P."/>
            <person name="Dhakephalkar P.K."/>
        </authorList>
    </citation>
    <scope>NUCLEOTIDE SEQUENCE [LARGE SCALE GENOMIC DNA]</scope>
    <source>
        <strain evidence="2 3">152B</strain>
    </source>
</reference>
<organism evidence="2 3">
    <name type="scientific">Lacrimispora celerecrescens</name>
    <dbReference type="NCBI Taxonomy" id="29354"/>
    <lineage>
        <taxon>Bacteria</taxon>
        <taxon>Bacillati</taxon>
        <taxon>Bacillota</taxon>
        <taxon>Clostridia</taxon>
        <taxon>Lachnospirales</taxon>
        <taxon>Lachnospiraceae</taxon>
        <taxon>Lacrimispora</taxon>
    </lineage>
</organism>
<feature type="chain" id="PRO_5039278933" description="Cell wall-binding protein" evidence="1">
    <location>
        <begin position="29"/>
        <end position="202"/>
    </location>
</feature>
<gene>
    <name evidence="2" type="ORF">IO98_05325</name>
</gene>
<dbReference type="STRING" id="29354.IO98_05325"/>
<keyword evidence="1" id="KW-0732">Signal</keyword>
<feature type="signal peptide" evidence="1">
    <location>
        <begin position="1"/>
        <end position="28"/>
    </location>
</feature>
<name>A0A084JQD1_9FIRM</name>
<dbReference type="EMBL" id="JPME01000007">
    <property type="protein sequence ID" value="KEZ91165.1"/>
    <property type="molecule type" value="Genomic_DNA"/>
</dbReference>
<keyword evidence="3" id="KW-1185">Reference proteome</keyword>
<accession>A0A084JQD1</accession>
<evidence type="ECO:0000256" key="1">
    <source>
        <dbReference type="SAM" id="SignalP"/>
    </source>
</evidence>
<dbReference type="RefSeq" id="WP_038278648.1">
    <property type="nucleotide sequence ID" value="NZ_JPME01000007.1"/>
</dbReference>
<dbReference type="Gene3D" id="2.10.270.10">
    <property type="entry name" value="Cholin Binding"/>
    <property type="match status" value="1"/>
</dbReference>
<evidence type="ECO:0000313" key="3">
    <source>
        <dbReference type="Proteomes" id="UP000028525"/>
    </source>
</evidence>
<comment type="caution">
    <text evidence="2">The sequence shown here is derived from an EMBL/GenBank/DDBJ whole genome shotgun (WGS) entry which is preliminary data.</text>
</comment>
<dbReference type="Proteomes" id="UP000028525">
    <property type="component" value="Unassembled WGS sequence"/>
</dbReference>
<sequence length="202" mass="22984">MKKRFKKLTTFSGILALAILGSTMTSYAKAKLSYSWANETTVTISATEAQAMGYWNKSDRNRWNFLKYENDFPVANAYIESFTEPGVFYFVQTDGNMLINDIHDGYIYGEDGKRGAATDAKYFTYNSDLASRIGHWVENDYGWIFINNSTGDSITEAWVENEPGIYYFLMENGVMQTSKNRNEGKTPDGYVVNTDGKWCKPN</sequence>
<dbReference type="SUPFAM" id="SSF69360">
    <property type="entry name" value="Cell wall binding repeat"/>
    <property type="match status" value="1"/>
</dbReference>
<proteinExistence type="predicted"/>
<evidence type="ECO:0008006" key="4">
    <source>
        <dbReference type="Google" id="ProtNLM"/>
    </source>
</evidence>
<evidence type="ECO:0000313" key="2">
    <source>
        <dbReference type="EMBL" id="KEZ91165.1"/>
    </source>
</evidence>